<keyword evidence="2" id="KW-0226">DNA condensation</keyword>
<dbReference type="PROSITE" id="PS00045">
    <property type="entry name" value="HISTONE_LIKE"/>
    <property type="match status" value="1"/>
</dbReference>
<reference evidence="5 6" key="1">
    <citation type="submission" date="2017-05" db="EMBL/GenBank/DDBJ databases">
        <authorList>
            <person name="Varghese N."/>
            <person name="Submissions S."/>
        </authorList>
    </citation>
    <scope>NUCLEOTIDE SEQUENCE [LARGE SCALE GENOMIC DNA]</scope>
    <source>
        <strain evidence="5 6">DSM 26001</strain>
    </source>
</reference>
<dbReference type="PRINTS" id="PR01727">
    <property type="entry name" value="DNABINDINGHU"/>
</dbReference>
<evidence type="ECO:0000313" key="5">
    <source>
        <dbReference type="EMBL" id="SMP49952.1"/>
    </source>
</evidence>
<dbReference type="SMART" id="SM00411">
    <property type="entry name" value="BHL"/>
    <property type="match status" value="1"/>
</dbReference>
<evidence type="ECO:0000256" key="1">
    <source>
        <dbReference type="ARBA" id="ARBA00010529"/>
    </source>
</evidence>
<dbReference type="PANTHER" id="PTHR33175">
    <property type="entry name" value="DNA-BINDING PROTEIN HU"/>
    <property type="match status" value="1"/>
</dbReference>
<dbReference type="Gene3D" id="4.10.520.10">
    <property type="entry name" value="IHF-like DNA-binding proteins"/>
    <property type="match status" value="1"/>
</dbReference>
<accession>A0ABY1PV61</accession>
<sequence>MNKTELIDHIAASTAIPKVTATRVLEAVLSAVTTTLKDSGSVTLAGFGTFTVGKRAARTGRNPRTGDEILIAASQVPKFKPGKAFKDALN</sequence>
<dbReference type="RefSeq" id="WP_283441151.1">
    <property type="nucleotide sequence ID" value="NZ_FXUL01000002.1"/>
</dbReference>
<organism evidence="5 6">
    <name type="scientific">Noviherbaspirillum suwonense</name>
    <dbReference type="NCBI Taxonomy" id="1224511"/>
    <lineage>
        <taxon>Bacteria</taxon>
        <taxon>Pseudomonadati</taxon>
        <taxon>Pseudomonadota</taxon>
        <taxon>Betaproteobacteria</taxon>
        <taxon>Burkholderiales</taxon>
        <taxon>Oxalobacteraceae</taxon>
        <taxon>Noviherbaspirillum</taxon>
    </lineage>
</organism>
<dbReference type="InterPro" id="IPR000119">
    <property type="entry name" value="Hist_DNA-bd"/>
</dbReference>
<keyword evidence="3" id="KW-0238">DNA-binding</keyword>
<evidence type="ECO:0000313" key="6">
    <source>
        <dbReference type="Proteomes" id="UP001158049"/>
    </source>
</evidence>
<evidence type="ECO:0000256" key="3">
    <source>
        <dbReference type="ARBA" id="ARBA00023125"/>
    </source>
</evidence>
<dbReference type="SUPFAM" id="SSF47729">
    <property type="entry name" value="IHF-like DNA-binding proteins"/>
    <property type="match status" value="1"/>
</dbReference>
<dbReference type="Pfam" id="PF00216">
    <property type="entry name" value="Bac_DNA_binding"/>
    <property type="match status" value="1"/>
</dbReference>
<dbReference type="EMBL" id="FXUL01000002">
    <property type="protein sequence ID" value="SMP49952.1"/>
    <property type="molecule type" value="Genomic_DNA"/>
</dbReference>
<evidence type="ECO:0000256" key="4">
    <source>
        <dbReference type="RuleBase" id="RU003939"/>
    </source>
</evidence>
<proteinExistence type="inferred from homology"/>
<protein>
    <submittedName>
        <fullName evidence="5">Bacterial nucleoid protein Hbs</fullName>
    </submittedName>
</protein>
<keyword evidence="6" id="KW-1185">Reference proteome</keyword>
<dbReference type="InterPro" id="IPR010992">
    <property type="entry name" value="IHF-like_DNA-bd_dom_sf"/>
</dbReference>
<name>A0ABY1PV61_9BURK</name>
<dbReference type="Proteomes" id="UP001158049">
    <property type="component" value="Unassembled WGS sequence"/>
</dbReference>
<dbReference type="PANTHER" id="PTHR33175:SF3">
    <property type="entry name" value="DNA-BINDING PROTEIN HU-BETA"/>
    <property type="match status" value="1"/>
</dbReference>
<comment type="caution">
    <text evidence="5">The sequence shown here is derived from an EMBL/GenBank/DDBJ whole genome shotgun (WGS) entry which is preliminary data.</text>
</comment>
<evidence type="ECO:0000256" key="2">
    <source>
        <dbReference type="ARBA" id="ARBA00023067"/>
    </source>
</evidence>
<dbReference type="InterPro" id="IPR020816">
    <property type="entry name" value="Histone-like_DNA-bd_CS"/>
</dbReference>
<comment type="similarity">
    <text evidence="1 4">Belongs to the bacterial histone-like protein family.</text>
</comment>
<gene>
    <name evidence="5" type="ORF">SAMN06295970_102354</name>
</gene>
<dbReference type="CDD" id="cd13831">
    <property type="entry name" value="HU"/>
    <property type="match status" value="1"/>
</dbReference>